<sequence>MAVQMGNIMKNSILSSFAGSSSNPAISDFRQGIDTHICNYMSGDGSGSDG</sequence>
<organism evidence="1 2">
    <name type="scientific">Meloidogyne enterolobii</name>
    <name type="common">Root-knot nematode worm</name>
    <name type="synonym">Meloidogyne mayaguensis</name>
    <dbReference type="NCBI Taxonomy" id="390850"/>
    <lineage>
        <taxon>Eukaryota</taxon>
        <taxon>Metazoa</taxon>
        <taxon>Ecdysozoa</taxon>
        <taxon>Nematoda</taxon>
        <taxon>Chromadorea</taxon>
        <taxon>Rhabditida</taxon>
        <taxon>Tylenchina</taxon>
        <taxon>Tylenchomorpha</taxon>
        <taxon>Tylenchoidea</taxon>
        <taxon>Meloidogynidae</taxon>
        <taxon>Meloidogyninae</taxon>
        <taxon>Meloidogyne</taxon>
    </lineage>
</organism>
<proteinExistence type="predicted"/>
<keyword evidence="2" id="KW-1185">Reference proteome</keyword>
<dbReference type="Proteomes" id="UP001497535">
    <property type="component" value="Unassembled WGS sequence"/>
</dbReference>
<evidence type="ECO:0000313" key="1">
    <source>
        <dbReference type="EMBL" id="CAK5014278.1"/>
    </source>
</evidence>
<name>A0ACB0XRT8_MELEN</name>
<protein>
    <submittedName>
        <fullName evidence="1">Uncharacterized protein</fullName>
    </submittedName>
</protein>
<reference evidence="1" key="1">
    <citation type="submission" date="2023-11" db="EMBL/GenBank/DDBJ databases">
        <authorList>
            <person name="Poullet M."/>
        </authorList>
    </citation>
    <scope>NUCLEOTIDE SEQUENCE</scope>
    <source>
        <strain evidence="1">E1834</strain>
    </source>
</reference>
<dbReference type="EMBL" id="CAVMJV010000002">
    <property type="protein sequence ID" value="CAK5014278.1"/>
    <property type="molecule type" value="Genomic_DNA"/>
</dbReference>
<evidence type="ECO:0000313" key="2">
    <source>
        <dbReference type="Proteomes" id="UP001497535"/>
    </source>
</evidence>
<gene>
    <name evidence="1" type="ORF">MENTE1834_LOCUS2661</name>
</gene>
<comment type="caution">
    <text evidence="1">The sequence shown here is derived from an EMBL/GenBank/DDBJ whole genome shotgun (WGS) entry which is preliminary data.</text>
</comment>
<accession>A0ACB0XRT8</accession>